<name>A0ABQ8T7X7_PERAM</name>
<gene>
    <name evidence="1" type="ORF">ANN_04207</name>
</gene>
<comment type="caution">
    <text evidence="1">The sequence shown here is derived from an EMBL/GenBank/DDBJ whole genome shotgun (WGS) entry which is preliminary data.</text>
</comment>
<evidence type="ECO:0000313" key="1">
    <source>
        <dbReference type="EMBL" id="KAJ4442618.1"/>
    </source>
</evidence>
<organism evidence="1 2">
    <name type="scientific">Periplaneta americana</name>
    <name type="common">American cockroach</name>
    <name type="synonym">Blatta americana</name>
    <dbReference type="NCBI Taxonomy" id="6978"/>
    <lineage>
        <taxon>Eukaryota</taxon>
        <taxon>Metazoa</taxon>
        <taxon>Ecdysozoa</taxon>
        <taxon>Arthropoda</taxon>
        <taxon>Hexapoda</taxon>
        <taxon>Insecta</taxon>
        <taxon>Pterygota</taxon>
        <taxon>Neoptera</taxon>
        <taxon>Polyneoptera</taxon>
        <taxon>Dictyoptera</taxon>
        <taxon>Blattodea</taxon>
        <taxon>Blattoidea</taxon>
        <taxon>Blattidae</taxon>
        <taxon>Blattinae</taxon>
        <taxon>Periplaneta</taxon>
    </lineage>
</organism>
<keyword evidence="2" id="KW-1185">Reference proteome</keyword>
<protein>
    <submittedName>
        <fullName evidence="1">Uncharacterized protein</fullName>
    </submittedName>
</protein>
<reference evidence="1 2" key="1">
    <citation type="journal article" date="2022" name="Allergy">
        <title>Genome assembly and annotation of Periplaneta americana reveal a comprehensive cockroach allergen profile.</title>
        <authorList>
            <person name="Wang L."/>
            <person name="Xiong Q."/>
            <person name="Saelim N."/>
            <person name="Wang L."/>
            <person name="Nong W."/>
            <person name="Wan A.T."/>
            <person name="Shi M."/>
            <person name="Liu X."/>
            <person name="Cao Q."/>
            <person name="Hui J.H.L."/>
            <person name="Sookrung N."/>
            <person name="Leung T.F."/>
            <person name="Tungtrongchitr A."/>
            <person name="Tsui S.K.W."/>
        </authorList>
    </citation>
    <scope>NUCLEOTIDE SEQUENCE [LARGE SCALE GENOMIC DNA]</scope>
    <source>
        <strain evidence="1">PWHHKU_190912</strain>
    </source>
</reference>
<dbReference type="Proteomes" id="UP001148838">
    <property type="component" value="Unassembled WGS sequence"/>
</dbReference>
<accession>A0ABQ8T7X7</accession>
<sequence>MGESRIAYRVLDGRPERKRPLGRPRRRWKDNIKMDLREVGYDDREWINLAQDRAKWRAYVRAAMNLRDIKNYGRGCTAYTRRRQPMLHYNGYATTSTQSAKIQEEEEDIGDVRIDRIVLQDARLELT</sequence>
<dbReference type="EMBL" id="JAJSOF020000013">
    <property type="protein sequence ID" value="KAJ4442618.1"/>
    <property type="molecule type" value="Genomic_DNA"/>
</dbReference>
<proteinExistence type="predicted"/>
<evidence type="ECO:0000313" key="2">
    <source>
        <dbReference type="Proteomes" id="UP001148838"/>
    </source>
</evidence>